<dbReference type="GeneID" id="15806912"/>
<dbReference type="RefSeq" id="XP_004829414.1">
    <property type="nucleotide sequence ID" value="XM_004829357.1"/>
</dbReference>
<evidence type="ECO:0000313" key="1">
    <source>
        <dbReference type="EMBL" id="AFZ79748.1"/>
    </source>
</evidence>
<dbReference type="Gene3D" id="1.25.40.510">
    <property type="entry name" value="GLE1-like"/>
    <property type="match status" value="1"/>
</dbReference>
<sequence length="117" mass="13278">MNNMEYKPYRIAISRKVTTCINAVAGTTRQVDLSFSTISAILNECGHNDLKIYAIFRIVQNVLDMCEPGCQIYLNKKSVWPFAHLIRGLLTLSDYARVSVQFRGCLLVKMLKLFANS</sequence>
<keyword evidence="2" id="KW-1185">Reference proteome</keyword>
<dbReference type="VEuPathDB" id="PiroplasmaDB:BEWA_025970"/>
<proteinExistence type="predicted"/>
<dbReference type="AlphaFoldDB" id="L0AWW5"/>
<organism evidence="1 2">
    <name type="scientific">Theileria equi strain WA</name>
    <dbReference type="NCBI Taxonomy" id="1537102"/>
    <lineage>
        <taxon>Eukaryota</taxon>
        <taxon>Sar</taxon>
        <taxon>Alveolata</taxon>
        <taxon>Apicomplexa</taxon>
        <taxon>Aconoidasida</taxon>
        <taxon>Piroplasmida</taxon>
        <taxon>Theileriidae</taxon>
        <taxon>Theileria</taxon>
    </lineage>
</organism>
<dbReference type="Proteomes" id="UP000031512">
    <property type="component" value="Chromosome 1"/>
</dbReference>
<reference evidence="1 2" key="1">
    <citation type="journal article" date="2012" name="BMC Genomics">
        <title>Comparative genomic analysis and phylogenetic position of Theileria equi.</title>
        <authorList>
            <person name="Kappmeyer L.S."/>
            <person name="Thiagarajan M."/>
            <person name="Herndon D.R."/>
            <person name="Ramsay J.D."/>
            <person name="Caler E."/>
            <person name="Djikeng A."/>
            <person name="Gillespie J.J."/>
            <person name="Lau A.O."/>
            <person name="Roalson E.H."/>
            <person name="Silva J.C."/>
            <person name="Silva M.G."/>
            <person name="Suarez C.E."/>
            <person name="Ueti M.W."/>
            <person name="Nene V.M."/>
            <person name="Mealey R.H."/>
            <person name="Knowles D.P."/>
            <person name="Brayton K.A."/>
        </authorList>
    </citation>
    <scope>NUCLEOTIDE SEQUENCE [LARGE SCALE GENOMIC DNA]</scope>
    <source>
        <strain evidence="1 2">WA</strain>
    </source>
</reference>
<dbReference type="KEGG" id="beq:BEWA_025970"/>
<evidence type="ECO:0000313" key="2">
    <source>
        <dbReference type="Proteomes" id="UP000031512"/>
    </source>
</evidence>
<gene>
    <name evidence="1" type="ORF">BEWA_025970</name>
</gene>
<dbReference type="STRING" id="1537102.L0AWW5"/>
<dbReference type="OrthoDB" id="364920at2759"/>
<name>L0AWW5_THEEQ</name>
<dbReference type="EMBL" id="CP001669">
    <property type="protein sequence ID" value="AFZ79748.1"/>
    <property type="molecule type" value="Genomic_DNA"/>
</dbReference>
<dbReference type="InterPro" id="IPR038506">
    <property type="entry name" value="GLE1-like_sf"/>
</dbReference>
<accession>L0AWW5</accession>
<protein>
    <submittedName>
        <fullName evidence="1">Uncharacterized protein</fullName>
    </submittedName>
</protein>